<dbReference type="OrthoDB" id="3216107at2"/>
<dbReference type="PANTHER" id="PTHR43233:SF1">
    <property type="entry name" value="FAMILY N-ACETYLTRANSFERASE, PUTATIVE (AFU_ORTHOLOGUE AFUA_6G03350)-RELATED"/>
    <property type="match status" value="1"/>
</dbReference>
<feature type="domain" description="N-acetyltransferase" evidence="1">
    <location>
        <begin position="5"/>
        <end position="146"/>
    </location>
</feature>
<dbReference type="CDD" id="cd04301">
    <property type="entry name" value="NAT_SF"/>
    <property type="match status" value="1"/>
</dbReference>
<evidence type="ECO:0000313" key="3">
    <source>
        <dbReference type="EMBL" id="QBQ36914.1"/>
    </source>
</evidence>
<dbReference type="EMBL" id="BMWW01000011">
    <property type="protein sequence ID" value="GGZ07569.1"/>
    <property type="molecule type" value="Genomic_DNA"/>
</dbReference>
<dbReference type="InterPro" id="IPR016181">
    <property type="entry name" value="Acyl_CoA_acyltransferase"/>
</dbReference>
<dbReference type="Proteomes" id="UP000619512">
    <property type="component" value="Unassembled WGS sequence"/>
</dbReference>
<dbReference type="EMBL" id="CP038026">
    <property type="protein sequence ID" value="QBQ36914.1"/>
    <property type="molecule type" value="Genomic_DNA"/>
</dbReference>
<dbReference type="SUPFAM" id="SSF55729">
    <property type="entry name" value="Acyl-CoA N-acyltransferases (Nat)"/>
    <property type="match status" value="1"/>
</dbReference>
<name>A0A4P7BE96_9BURK</name>
<dbReference type="GO" id="GO:0016747">
    <property type="term" value="F:acyltransferase activity, transferring groups other than amino-acyl groups"/>
    <property type="evidence" value="ECO:0007669"/>
    <property type="project" value="InterPro"/>
</dbReference>
<dbReference type="Gene3D" id="3.40.630.30">
    <property type="match status" value="1"/>
</dbReference>
<dbReference type="RefSeq" id="WP_134385279.1">
    <property type="nucleotide sequence ID" value="NZ_BMWW01000011.1"/>
</dbReference>
<evidence type="ECO:0000313" key="2">
    <source>
        <dbReference type="EMBL" id="GGZ07569.1"/>
    </source>
</evidence>
<evidence type="ECO:0000313" key="4">
    <source>
        <dbReference type="Proteomes" id="UP000294359"/>
    </source>
</evidence>
<accession>A0A4P7BE96</accession>
<protein>
    <submittedName>
        <fullName evidence="2">N-acetyltransferase</fullName>
    </submittedName>
</protein>
<dbReference type="Proteomes" id="UP000294359">
    <property type="component" value="Chromosome"/>
</dbReference>
<keyword evidence="4" id="KW-1185">Reference proteome</keyword>
<dbReference type="AlphaFoldDB" id="A0A4P7BE96"/>
<proteinExistence type="predicted"/>
<dbReference type="PROSITE" id="PS51186">
    <property type="entry name" value="GNAT"/>
    <property type="match status" value="1"/>
</dbReference>
<dbReference type="InterPro" id="IPR000182">
    <property type="entry name" value="GNAT_dom"/>
</dbReference>
<dbReference type="Pfam" id="PF13508">
    <property type="entry name" value="Acetyltransf_7"/>
    <property type="match status" value="1"/>
</dbReference>
<reference evidence="2" key="3">
    <citation type="submission" date="2022-12" db="EMBL/GenBank/DDBJ databases">
        <authorList>
            <person name="Sun Q."/>
            <person name="Kim S."/>
        </authorList>
    </citation>
    <scope>NUCLEOTIDE SEQUENCE</scope>
    <source>
        <strain evidence="2">KCTC 12344</strain>
    </source>
</reference>
<reference evidence="3 4" key="2">
    <citation type="submission" date="2019-03" db="EMBL/GenBank/DDBJ databases">
        <title>Draft Genome Sequences of Six Type Strains of the Genus Massilia.</title>
        <authorList>
            <person name="Miess H."/>
            <person name="Frediansyhah A."/>
            <person name="Gross H."/>
        </authorList>
    </citation>
    <scope>NUCLEOTIDE SEQUENCE [LARGE SCALE GENOMIC DNA]</scope>
    <source>
        <strain evidence="3 4">DSM 17505</strain>
    </source>
</reference>
<organism evidence="2 5">
    <name type="scientific">Pseudoduganella plicata</name>
    <dbReference type="NCBI Taxonomy" id="321984"/>
    <lineage>
        <taxon>Bacteria</taxon>
        <taxon>Pseudomonadati</taxon>
        <taxon>Pseudomonadota</taxon>
        <taxon>Betaproteobacteria</taxon>
        <taxon>Burkholderiales</taxon>
        <taxon>Oxalobacteraceae</taxon>
        <taxon>Telluria group</taxon>
        <taxon>Pseudoduganella</taxon>
    </lineage>
</organism>
<reference evidence="2" key="1">
    <citation type="journal article" date="2014" name="Int. J. Syst. Evol. Microbiol.">
        <title>Complete genome sequence of Corynebacterium casei LMG S-19264T (=DSM 44701T), isolated from a smear-ripened cheese.</title>
        <authorList>
            <consortium name="US DOE Joint Genome Institute (JGI-PGF)"/>
            <person name="Walter F."/>
            <person name="Albersmeier A."/>
            <person name="Kalinowski J."/>
            <person name="Ruckert C."/>
        </authorList>
    </citation>
    <scope>NUCLEOTIDE SEQUENCE</scope>
    <source>
        <strain evidence="2">KCTC 12344</strain>
    </source>
</reference>
<dbReference type="PANTHER" id="PTHR43233">
    <property type="entry name" value="FAMILY N-ACETYLTRANSFERASE, PUTATIVE (AFU_ORTHOLOGUE AFUA_6G03350)-RELATED"/>
    <property type="match status" value="1"/>
</dbReference>
<evidence type="ECO:0000259" key="1">
    <source>
        <dbReference type="PROSITE" id="PS51186"/>
    </source>
</evidence>
<evidence type="ECO:0000313" key="5">
    <source>
        <dbReference type="Proteomes" id="UP000619512"/>
    </source>
</evidence>
<sequence>MTGPFEVDTDRDRLDVGMIHCFLGEESTWAQGMPRGVLQRAIDGSLCFGVYDAGGAQVAFARVITDYSTFAYLLDVFVLPAHRGQGHSTRLMDAVMAHPGLQTVRRFMLTTTTASDLYARYGFAPTPFADALMERYLPDLYRTMAE</sequence>
<gene>
    <name evidence="3" type="ORF">E1742_12610</name>
    <name evidence="2" type="ORF">GCM10007388_46320</name>
</gene>
<dbReference type="InterPro" id="IPR053144">
    <property type="entry name" value="Acetyltransferase_Butenolide"/>
</dbReference>